<sequence>MSMILIKNSEEVIREAKHQLHTTMDDYQTKIISIFDKHHILMNQRIRLMILLSDIKEQAVLIGKHAAVKGRLEYEGQDQLITEVIDEVPFQYSKETVTDLEDNIQISKKGIEDIAKECGLDTEKIVNLKALLLNLKVSSYINGHYEMYVKDNTLSGKRS</sequence>
<evidence type="ECO:0000313" key="2">
    <source>
        <dbReference type="Proteomes" id="UP000543174"/>
    </source>
</evidence>
<organism evidence="1 2">
    <name type="scientific">Priestia aryabhattai</name>
    <name type="common">Bacillus aryabhattai</name>
    <dbReference type="NCBI Taxonomy" id="412384"/>
    <lineage>
        <taxon>Bacteria</taxon>
        <taxon>Bacillati</taxon>
        <taxon>Bacillota</taxon>
        <taxon>Bacilli</taxon>
        <taxon>Bacillales</taxon>
        <taxon>Bacillaceae</taxon>
        <taxon>Priestia</taxon>
    </lineage>
</organism>
<dbReference type="AlphaFoldDB" id="A0A7W3RHQ8"/>
<dbReference type="EMBL" id="JACJHT010000013">
    <property type="protein sequence ID" value="MBA9042484.1"/>
    <property type="molecule type" value="Genomic_DNA"/>
</dbReference>
<accession>A0A7W3RHQ8</accession>
<reference evidence="1" key="1">
    <citation type="submission" date="2020-08" db="EMBL/GenBank/DDBJ databases">
        <title>Functional genomics of gut bacteria from endangered species of beetles.</title>
        <authorList>
            <person name="Carlos-Shanley C."/>
        </authorList>
    </citation>
    <scope>NUCLEOTIDE SEQUENCE [LARGE SCALE GENOMIC DNA]</scope>
    <source>
        <strain evidence="1">S00060</strain>
    </source>
</reference>
<comment type="caution">
    <text evidence="1">The sequence shown here is derived from an EMBL/GenBank/DDBJ whole genome shotgun (WGS) entry which is preliminary data.</text>
</comment>
<protein>
    <submittedName>
        <fullName evidence="1">Uncharacterized protein</fullName>
    </submittedName>
</protein>
<keyword evidence="2" id="KW-1185">Reference proteome</keyword>
<dbReference type="Proteomes" id="UP000543174">
    <property type="component" value="Unassembled WGS sequence"/>
</dbReference>
<gene>
    <name evidence="1" type="ORF">HNP21_005619</name>
</gene>
<name>A0A7W3RHQ8_PRIAR</name>
<proteinExistence type="predicted"/>
<evidence type="ECO:0000313" key="1">
    <source>
        <dbReference type="EMBL" id="MBA9042484.1"/>
    </source>
</evidence>